<keyword evidence="5" id="KW-0475">Mercuric resistance</keyword>
<evidence type="ECO:0000256" key="14">
    <source>
        <dbReference type="ARBA" id="ARBA00045720"/>
    </source>
</evidence>
<evidence type="ECO:0000256" key="5">
    <source>
        <dbReference type="ARBA" id="ARBA00022466"/>
    </source>
</evidence>
<evidence type="ECO:0000256" key="10">
    <source>
        <dbReference type="ARBA" id="ARBA00022914"/>
    </source>
</evidence>
<reference evidence="16 17" key="1">
    <citation type="submission" date="2023-08" db="EMBL/GenBank/DDBJ databases">
        <title>Oxalobacteraceae gen .nov., isolated from river sludge outside the plant.</title>
        <authorList>
            <person name="Zhao S.Y."/>
        </authorList>
    </citation>
    <scope>NUCLEOTIDE SEQUENCE [LARGE SCALE GENOMIC DNA]</scope>
    <source>
        <strain evidence="16 17">R-40</strain>
    </source>
</reference>
<keyword evidence="9" id="KW-0479">Metal-binding</keyword>
<feature type="transmembrane region" description="Helical" evidence="15">
    <location>
        <begin position="12"/>
        <end position="37"/>
    </location>
</feature>
<keyword evidence="6" id="KW-1003">Cell membrane</keyword>
<evidence type="ECO:0000256" key="4">
    <source>
        <dbReference type="ARBA" id="ARBA00022448"/>
    </source>
</evidence>
<proteinExistence type="inferred from homology"/>
<dbReference type="EMBL" id="JAUYVH010000001">
    <property type="protein sequence ID" value="MDQ9169233.1"/>
    <property type="molecule type" value="Genomic_DNA"/>
</dbReference>
<evidence type="ECO:0000256" key="13">
    <source>
        <dbReference type="ARBA" id="ARBA00030934"/>
    </source>
</evidence>
<evidence type="ECO:0000256" key="6">
    <source>
        <dbReference type="ARBA" id="ARBA00022475"/>
    </source>
</evidence>
<dbReference type="NCBIfam" id="NF010314">
    <property type="entry name" value="PRK13751.2"/>
    <property type="match status" value="1"/>
</dbReference>
<evidence type="ECO:0000256" key="2">
    <source>
        <dbReference type="ARBA" id="ARBA00008224"/>
    </source>
</evidence>
<comment type="similarity">
    <text evidence="2">Belongs to the MerT family.</text>
</comment>
<keyword evidence="12 15" id="KW-0472">Membrane</keyword>
<evidence type="ECO:0000256" key="7">
    <source>
        <dbReference type="ARBA" id="ARBA00022519"/>
    </source>
</evidence>
<evidence type="ECO:0000256" key="3">
    <source>
        <dbReference type="ARBA" id="ARBA00017053"/>
    </source>
</evidence>
<comment type="function">
    <text evidence="14">Involved in mercury resistance. Probably transfers a mercuric ion from the periplasmic Hg(2+)-binding protein MerP to the cytoplasmic mercuric reductase MerA.</text>
</comment>
<dbReference type="InterPro" id="IPR003457">
    <property type="entry name" value="Transprt_MerT"/>
</dbReference>
<protein>
    <recommendedName>
        <fullName evidence="3">Mercuric transport protein MerT</fullName>
    </recommendedName>
    <alternativeName>
        <fullName evidence="13">Mercury ion transport protein</fullName>
    </alternativeName>
</protein>
<keyword evidence="8 15" id="KW-0812">Transmembrane</keyword>
<dbReference type="Proteomes" id="UP001225596">
    <property type="component" value="Unassembled WGS sequence"/>
</dbReference>
<feature type="transmembrane region" description="Helical" evidence="15">
    <location>
        <begin position="49"/>
        <end position="66"/>
    </location>
</feature>
<feature type="transmembrane region" description="Helical" evidence="15">
    <location>
        <begin position="95"/>
        <end position="114"/>
    </location>
</feature>
<evidence type="ECO:0000313" key="17">
    <source>
        <dbReference type="Proteomes" id="UP001225596"/>
    </source>
</evidence>
<dbReference type="RefSeq" id="WP_338435088.1">
    <property type="nucleotide sequence ID" value="NZ_JAUYVH010000001.1"/>
</dbReference>
<keyword evidence="10" id="KW-0476">Mercury</keyword>
<sequence>MDQDNVTKTTLVGGALAAIAASACCLGPLVLVSLGISGAWISNLTALEPFRPLFIAVALICMVVAYRKIYRAPAAAQCAPGSLCAMPKTNTTYRALFWIVSGLVSIALMYPYFISFLA</sequence>
<keyword evidence="7" id="KW-0997">Cell inner membrane</keyword>
<comment type="caution">
    <text evidence="16">The sequence shown here is derived from an EMBL/GenBank/DDBJ whole genome shotgun (WGS) entry which is preliminary data.</text>
</comment>
<dbReference type="Gene3D" id="1.10.287.910">
    <property type="entry name" value="bacterial mercury transporter, merf"/>
    <property type="match status" value="1"/>
</dbReference>
<evidence type="ECO:0000256" key="12">
    <source>
        <dbReference type="ARBA" id="ARBA00023136"/>
    </source>
</evidence>
<evidence type="ECO:0000313" key="16">
    <source>
        <dbReference type="EMBL" id="MDQ9169233.1"/>
    </source>
</evidence>
<comment type="subcellular location">
    <subcellularLocation>
        <location evidence="1">Cell inner membrane</location>
        <topology evidence="1">Multi-pass membrane protein</topology>
    </subcellularLocation>
</comment>
<keyword evidence="11 15" id="KW-1133">Transmembrane helix</keyword>
<accession>A0ABU1BJQ4</accession>
<evidence type="ECO:0000256" key="15">
    <source>
        <dbReference type="SAM" id="Phobius"/>
    </source>
</evidence>
<evidence type="ECO:0000256" key="9">
    <source>
        <dbReference type="ARBA" id="ARBA00022723"/>
    </source>
</evidence>
<organism evidence="16 17">
    <name type="scientific">Keguizhuia sedimenti</name>
    <dbReference type="NCBI Taxonomy" id="3064264"/>
    <lineage>
        <taxon>Bacteria</taxon>
        <taxon>Pseudomonadati</taxon>
        <taxon>Pseudomonadota</taxon>
        <taxon>Betaproteobacteria</taxon>
        <taxon>Burkholderiales</taxon>
        <taxon>Oxalobacteraceae</taxon>
        <taxon>Keguizhuia</taxon>
    </lineage>
</organism>
<keyword evidence="4" id="KW-0813">Transport</keyword>
<evidence type="ECO:0000256" key="11">
    <source>
        <dbReference type="ARBA" id="ARBA00022989"/>
    </source>
</evidence>
<keyword evidence="17" id="KW-1185">Reference proteome</keyword>
<evidence type="ECO:0000256" key="8">
    <source>
        <dbReference type="ARBA" id="ARBA00022692"/>
    </source>
</evidence>
<name>A0ABU1BJQ4_9BURK</name>
<evidence type="ECO:0000256" key="1">
    <source>
        <dbReference type="ARBA" id="ARBA00004429"/>
    </source>
</evidence>
<dbReference type="Pfam" id="PF02411">
    <property type="entry name" value="MerT"/>
    <property type="match status" value="1"/>
</dbReference>
<gene>
    <name evidence="16" type="primary">merT</name>
    <name evidence="16" type="ORF">Q8A64_02290</name>
</gene>